<comment type="caution">
    <text evidence="2">The sequence shown here is derived from an EMBL/GenBank/DDBJ whole genome shotgun (WGS) entry which is preliminary data.</text>
</comment>
<dbReference type="EMBL" id="STFF01000005">
    <property type="protein sequence ID" value="THU37020.1"/>
    <property type="molecule type" value="Genomic_DNA"/>
</dbReference>
<dbReference type="RefSeq" id="WP_136578695.1">
    <property type="nucleotide sequence ID" value="NZ_STFF01000005.1"/>
</dbReference>
<accession>A0A4S8HNQ7</accession>
<sequence length="272" mass="31230">MSNSRRNAITAIAFLSILVPNIVAAQTKHSGRKGEFYFSWGYNKEWYTRSNLHIVQPELGNNYTFKNVRAHDNPGWDKGLLSKAMTIPQYNYRIGYFFNKEKGLAIEINFDHTKYIIDRQQARVKGTMKGKAVDSSVNWSEGDGFFYYLNNGANFLLFNIVKRWELYQHPNEKIKIDFLGKAGIGPVIPHVENKLFNEKNEPGFQIGGWNVGAEGAVRATFFKYVYLEFANKIDYARYSHLKVYKGRARQAFGTYELILNLGITLPAGKKVQ</sequence>
<evidence type="ECO:0000313" key="2">
    <source>
        <dbReference type="EMBL" id="THU37020.1"/>
    </source>
</evidence>
<feature type="chain" id="PRO_5020552341" evidence="1">
    <location>
        <begin position="26"/>
        <end position="272"/>
    </location>
</feature>
<keyword evidence="1" id="KW-0732">Signal</keyword>
<keyword evidence="3" id="KW-1185">Reference proteome</keyword>
<reference evidence="2 3" key="1">
    <citation type="submission" date="2019-04" db="EMBL/GenBank/DDBJ databases">
        <title>Niastella caeni sp. nov., isolated from activated sludge.</title>
        <authorList>
            <person name="Sheng M."/>
        </authorList>
    </citation>
    <scope>NUCLEOTIDE SEQUENCE [LARGE SCALE GENOMIC DNA]</scope>
    <source>
        <strain evidence="2 3">HX-2-15</strain>
    </source>
</reference>
<dbReference type="AlphaFoldDB" id="A0A4S8HNQ7"/>
<organism evidence="2 3">
    <name type="scientific">Niastella caeni</name>
    <dbReference type="NCBI Taxonomy" id="2569763"/>
    <lineage>
        <taxon>Bacteria</taxon>
        <taxon>Pseudomonadati</taxon>
        <taxon>Bacteroidota</taxon>
        <taxon>Chitinophagia</taxon>
        <taxon>Chitinophagales</taxon>
        <taxon>Chitinophagaceae</taxon>
        <taxon>Niastella</taxon>
    </lineage>
</organism>
<gene>
    <name evidence="2" type="ORF">FAM09_18875</name>
</gene>
<name>A0A4S8HNQ7_9BACT</name>
<feature type="signal peptide" evidence="1">
    <location>
        <begin position="1"/>
        <end position="25"/>
    </location>
</feature>
<dbReference type="Proteomes" id="UP000306918">
    <property type="component" value="Unassembled WGS sequence"/>
</dbReference>
<protein>
    <submittedName>
        <fullName evidence="2">Uncharacterized protein</fullName>
    </submittedName>
</protein>
<evidence type="ECO:0000256" key="1">
    <source>
        <dbReference type="SAM" id="SignalP"/>
    </source>
</evidence>
<evidence type="ECO:0000313" key="3">
    <source>
        <dbReference type="Proteomes" id="UP000306918"/>
    </source>
</evidence>
<proteinExistence type="predicted"/>
<dbReference type="OrthoDB" id="8887208at2"/>